<proteinExistence type="predicted"/>
<sequence length="518" mass="59099">MAEVFGAVASGAGLLSLAIQLADSAVKLKKFYDEVERAPKRLQSLAREINLFSNILRNLEDVRLQHGVSDSDVLTQCIEMCEDRTREIVSATRKIENMHQRSQLRGRIYAAVKMSEVIDLCNDMERSKNSLSMAFQIFHSGLTGTLLATNQAMSTQVATLVATFLAAPSQPMVSSAMVVAANHQPTAQICLDQQPTQVVAGMDRDQNSAELWPGTKKRTYKRLFGCQVKRLYRESTSSEWRVCVEHVLDLDTWVLQLEPWSWPLSPYVPQTICWTPRKWTTEDVEGPWRSYVRYEIELSGGQWLPEVVSHEGGRRLQRGQDVRDDEIVLRIANSRKSSNKRTTSEPPSSPQAYSMRQQALASRVKYCWLHSRWCRPSLAQASKWCRQNNEDREWHAVLTQTPCGSQNCCIPSYLEEPYHEYWEFSKIAQQRKDFIERHGSPPAICSLVVGPSLKGAHSQPNHIVSHEDLFYFAVGRDSILSEYLCDAFPDCIHQQVHIERLQQEKEWGIDNLQEEGVD</sequence>
<gene>
    <name evidence="2" type="ORF">M409DRAFT_30630</name>
</gene>
<evidence type="ECO:0008006" key="4">
    <source>
        <dbReference type="Google" id="ProtNLM"/>
    </source>
</evidence>
<dbReference type="RefSeq" id="XP_033659814.1">
    <property type="nucleotide sequence ID" value="XM_033810019.1"/>
</dbReference>
<dbReference type="GeneID" id="54563291"/>
<evidence type="ECO:0000313" key="2">
    <source>
        <dbReference type="EMBL" id="KAF2158925.1"/>
    </source>
</evidence>
<dbReference type="Proteomes" id="UP000799537">
    <property type="component" value="Unassembled WGS sequence"/>
</dbReference>
<dbReference type="AlphaFoldDB" id="A0A6A6BW45"/>
<keyword evidence="3" id="KW-1185">Reference proteome</keyword>
<organism evidence="2 3">
    <name type="scientific">Zasmidium cellare ATCC 36951</name>
    <dbReference type="NCBI Taxonomy" id="1080233"/>
    <lineage>
        <taxon>Eukaryota</taxon>
        <taxon>Fungi</taxon>
        <taxon>Dikarya</taxon>
        <taxon>Ascomycota</taxon>
        <taxon>Pezizomycotina</taxon>
        <taxon>Dothideomycetes</taxon>
        <taxon>Dothideomycetidae</taxon>
        <taxon>Mycosphaerellales</taxon>
        <taxon>Mycosphaerellaceae</taxon>
        <taxon>Zasmidium</taxon>
    </lineage>
</organism>
<name>A0A6A6BW45_ZASCE</name>
<evidence type="ECO:0000313" key="3">
    <source>
        <dbReference type="Proteomes" id="UP000799537"/>
    </source>
</evidence>
<feature type="region of interest" description="Disordered" evidence="1">
    <location>
        <begin position="334"/>
        <end position="354"/>
    </location>
</feature>
<dbReference type="OrthoDB" id="3200163at2759"/>
<evidence type="ECO:0000256" key="1">
    <source>
        <dbReference type="SAM" id="MobiDB-lite"/>
    </source>
</evidence>
<dbReference type="EMBL" id="ML993646">
    <property type="protein sequence ID" value="KAF2158925.1"/>
    <property type="molecule type" value="Genomic_DNA"/>
</dbReference>
<reference evidence="2" key="1">
    <citation type="journal article" date="2020" name="Stud. Mycol.">
        <title>101 Dothideomycetes genomes: a test case for predicting lifestyles and emergence of pathogens.</title>
        <authorList>
            <person name="Haridas S."/>
            <person name="Albert R."/>
            <person name="Binder M."/>
            <person name="Bloem J."/>
            <person name="Labutti K."/>
            <person name="Salamov A."/>
            <person name="Andreopoulos B."/>
            <person name="Baker S."/>
            <person name="Barry K."/>
            <person name="Bills G."/>
            <person name="Bluhm B."/>
            <person name="Cannon C."/>
            <person name="Castanera R."/>
            <person name="Culley D."/>
            <person name="Daum C."/>
            <person name="Ezra D."/>
            <person name="Gonzalez J."/>
            <person name="Henrissat B."/>
            <person name="Kuo A."/>
            <person name="Liang C."/>
            <person name="Lipzen A."/>
            <person name="Lutzoni F."/>
            <person name="Magnuson J."/>
            <person name="Mondo S."/>
            <person name="Nolan M."/>
            <person name="Ohm R."/>
            <person name="Pangilinan J."/>
            <person name="Park H.-J."/>
            <person name="Ramirez L."/>
            <person name="Alfaro M."/>
            <person name="Sun H."/>
            <person name="Tritt A."/>
            <person name="Yoshinaga Y."/>
            <person name="Zwiers L.-H."/>
            <person name="Turgeon B."/>
            <person name="Goodwin S."/>
            <person name="Spatafora J."/>
            <person name="Crous P."/>
            <person name="Grigoriev I."/>
        </authorList>
    </citation>
    <scope>NUCLEOTIDE SEQUENCE</scope>
    <source>
        <strain evidence="2">ATCC 36951</strain>
    </source>
</reference>
<protein>
    <recommendedName>
        <fullName evidence="4">Fungal N-terminal domain-containing protein</fullName>
    </recommendedName>
</protein>
<accession>A0A6A6BW45</accession>